<protein>
    <submittedName>
        <fullName evidence="4">FecR family protein</fullName>
    </submittedName>
</protein>
<dbReference type="FunFam" id="2.60.120.1440:FF:000001">
    <property type="entry name" value="Putative anti-sigma factor"/>
    <property type="match status" value="1"/>
</dbReference>
<dbReference type="OrthoDB" id="1523735at2"/>
<comment type="caution">
    <text evidence="4">The sequence shown here is derived from an EMBL/GenBank/DDBJ whole genome shotgun (WGS) entry which is preliminary data.</text>
</comment>
<dbReference type="AlphaFoldDB" id="A0A4R6WCR5"/>
<gene>
    <name evidence="4" type="ORF">CLV99_2791</name>
</gene>
<evidence type="ECO:0000313" key="4">
    <source>
        <dbReference type="EMBL" id="TDQ77385.1"/>
    </source>
</evidence>
<keyword evidence="1" id="KW-0472">Membrane</keyword>
<organism evidence="4 5">
    <name type="scientific">Sphingobacterium yanglingense</name>
    <dbReference type="NCBI Taxonomy" id="1437280"/>
    <lineage>
        <taxon>Bacteria</taxon>
        <taxon>Pseudomonadati</taxon>
        <taxon>Bacteroidota</taxon>
        <taxon>Sphingobacteriia</taxon>
        <taxon>Sphingobacteriales</taxon>
        <taxon>Sphingobacteriaceae</taxon>
        <taxon>Sphingobacterium</taxon>
    </lineage>
</organism>
<accession>A0A4R6WCR5</accession>
<dbReference type="Gene3D" id="2.60.120.1440">
    <property type="match status" value="1"/>
</dbReference>
<reference evidence="4 5" key="1">
    <citation type="submission" date="2019-03" db="EMBL/GenBank/DDBJ databases">
        <title>Genomic Encyclopedia of Archaeal and Bacterial Type Strains, Phase II (KMG-II): from individual species to whole genera.</title>
        <authorList>
            <person name="Goeker M."/>
        </authorList>
    </citation>
    <scope>NUCLEOTIDE SEQUENCE [LARGE SCALE GENOMIC DNA]</scope>
    <source>
        <strain evidence="4 5">DSM 28353</strain>
    </source>
</reference>
<dbReference type="GO" id="GO:0016989">
    <property type="term" value="F:sigma factor antagonist activity"/>
    <property type="evidence" value="ECO:0007669"/>
    <property type="project" value="TreeGrafter"/>
</dbReference>
<dbReference type="RefSeq" id="WP_133585011.1">
    <property type="nucleotide sequence ID" value="NZ_SNYV01000014.1"/>
</dbReference>
<dbReference type="PANTHER" id="PTHR30273:SF2">
    <property type="entry name" value="PROTEIN FECR"/>
    <property type="match status" value="1"/>
</dbReference>
<feature type="transmembrane region" description="Helical" evidence="1">
    <location>
        <begin position="89"/>
        <end position="111"/>
    </location>
</feature>
<keyword evidence="1" id="KW-1133">Transmembrane helix</keyword>
<keyword evidence="1" id="KW-0812">Transmembrane</keyword>
<evidence type="ECO:0000259" key="2">
    <source>
        <dbReference type="Pfam" id="PF04773"/>
    </source>
</evidence>
<feature type="domain" description="Protein FecR C-terminal" evidence="3">
    <location>
        <begin position="266"/>
        <end position="333"/>
    </location>
</feature>
<name>A0A4R6WCR5_9SPHI</name>
<proteinExistence type="predicted"/>
<evidence type="ECO:0000313" key="5">
    <source>
        <dbReference type="Proteomes" id="UP000295292"/>
    </source>
</evidence>
<dbReference type="InterPro" id="IPR012373">
    <property type="entry name" value="Ferrdict_sens_TM"/>
</dbReference>
<dbReference type="PANTHER" id="PTHR30273">
    <property type="entry name" value="PERIPLASMIC SIGNAL SENSOR AND SIGMA FACTOR ACTIVATOR FECR-RELATED"/>
    <property type="match status" value="1"/>
</dbReference>
<dbReference type="Proteomes" id="UP000295292">
    <property type="component" value="Unassembled WGS sequence"/>
</dbReference>
<sequence>MNSNYKPSLELLAAYLSNRCTQEDKDKIDAWLSMDPKNGVYMDQLKTEWRYIDEEPIQLDTKSKNKIWDHVYGKLRPKPKVFVFNPKRFWYGTAAVAMMLLFLGGGIVFFIQKNAIQEQLQNQLTTIKTNVGQKSEVLLPDGSVVWLNAGSKISYHNTFNQNDRKVILEGEAFFDVKENKNLLFVVETANLDVVVKGTAFDVSAYPEDRHTEVSLLRGKVDIQNKKGDLVRKLLPNDLIRYDKEKNTYAFRQDNNAIQYSAWKNEELIFENESLDVVVKKLERWYGVEMDWEHAKSAKRYTFKVKTESLREMLQLINVITPLDYRIEGKQVTVRQR</sequence>
<dbReference type="Pfam" id="PF04773">
    <property type="entry name" value="FecR"/>
    <property type="match status" value="1"/>
</dbReference>
<dbReference type="Pfam" id="PF16344">
    <property type="entry name" value="FecR_C"/>
    <property type="match status" value="1"/>
</dbReference>
<dbReference type="Gene3D" id="3.55.50.30">
    <property type="match status" value="1"/>
</dbReference>
<dbReference type="EMBL" id="SNYV01000014">
    <property type="protein sequence ID" value="TDQ77385.1"/>
    <property type="molecule type" value="Genomic_DNA"/>
</dbReference>
<dbReference type="PIRSF" id="PIRSF018266">
    <property type="entry name" value="FecR"/>
    <property type="match status" value="1"/>
</dbReference>
<evidence type="ECO:0000259" key="3">
    <source>
        <dbReference type="Pfam" id="PF16344"/>
    </source>
</evidence>
<dbReference type="InterPro" id="IPR006860">
    <property type="entry name" value="FecR"/>
</dbReference>
<dbReference type="InterPro" id="IPR032508">
    <property type="entry name" value="FecR_C"/>
</dbReference>
<evidence type="ECO:0000256" key="1">
    <source>
        <dbReference type="SAM" id="Phobius"/>
    </source>
</evidence>
<feature type="domain" description="FecR protein" evidence="2">
    <location>
        <begin position="126"/>
        <end position="220"/>
    </location>
</feature>
<keyword evidence="5" id="KW-1185">Reference proteome</keyword>